<dbReference type="AlphaFoldDB" id="A0A845R1X5"/>
<comment type="caution">
    <text evidence="2">The sequence shown here is derived from an EMBL/GenBank/DDBJ whole genome shotgun (WGS) entry which is preliminary data.</text>
</comment>
<dbReference type="RefSeq" id="WP_160198728.1">
    <property type="nucleotide sequence ID" value="NZ_QXXA01000026.1"/>
</dbReference>
<evidence type="ECO:0008006" key="4">
    <source>
        <dbReference type="Google" id="ProtNLM"/>
    </source>
</evidence>
<feature type="coiled-coil region" evidence="1">
    <location>
        <begin position="7"/>
        <end position="34"/>
    </location>
</feature>
<proteinExistence type="predicted"/>
<protein>
    <recommendedName>
        <fullName evidence="4">RNA polymerase sigma-70 region 4 domain-containing protein</fullName>
    </recommendedName>
</protein>
<gene>
    <name evidence="2" type="ORF">D3Z33_15495</name>
</gene>
<name>A0A845R1X5_9CLOT</name>
<dbReference type="SUPFAM" id="SSF88659">
    <property type="entry name" value="Sigma3 and sigma4 domains of RNA polymerase sigma factors"/>
    <property type="match status" value="1"/>
</dbReference>
<dbReference type="Proteomes" id="UP000467132">
    <property type="component" value="Unassembled WGS sequence"/>
</dbReference>
<accession>A0A845R1X5</accession>
<evidence type="ECO:0000313" key="3">
    <source>
        <dbReference type="Proteomes" id="UP000467132"/>
    </source>
</evidence>
<evidence type="ECO:0000256" key="1">
    <source>
        <dbReference type="SAM" id="Coils"/>
    </source>
</evidence>
<organism evidence="2 3">
    <name type="scientific">Senegalia massiliensis</name>
    <dbReference type="NCBI Taxonomy" id="1720316"/>
    <lineage>
        <taxon>Bacteria</taxon>
        <taxon>Bacillati</taxon>
        <taxon>Bacillota</taxon>
        <taxon>Clostridia</taxon>
        <taxon>Eubacteriales</taxon>
        <taxon>Clostridiaceae</taxon>
        <taxon>Senegalia</taxon>
    </lineage>
</organism>
<sequence length="143" mass="16635">MEIINSINDLYKMLEIWEIRLQAYEEEKKAIEKLGKFGGPKEIGAVDYSQPRVSGGGGQLDFDETLSLLHRIENHISIHEDNIKNIKSKIKSIEDKVNEFEGIDYKVVYYRDIKGMTLQQIADKLNYSKRQIERISSRNKKCI</sequence>
<reference evidence="2 3" key="1">
    <citation type="submission" date="2018-08" db="EMBL/GenBank/DDBJ databases">
        <title>Murine metabolic-syndrome-specific gut microbial biobank.</title>
        <authorList>
            <person name="Liu C."/>
        </authorList>
    </citation>
    <scope>NUCLEOTIDE SEQUENCE [LARGE SCALE GENOMIC DNA]</scope>
    <source>
        <strain evidence="2 3">583</strain>
    </source>
</reference>
<evidence type="ECO:0000313" key="2">
    <source>
        <dbReference type="EMBL" id="NBI08264.1"/>
    </source>
</evidence>
<keyword evidence="3" id="KW-1185">Reference proteome</keyword>
<dbReference type="OrthoDB" id="1954586at2"/>
<dbReference type="InterPro" id="IPR013324">
    <property type="entry name" value="RNA_pol_sigma_r3/r4-like"/>
</dbReference>
<keyword evidence="1" id="KW-0175">Coiled coil</keyword>
<dbReference type="EMBL" id="QXXA01000026">
    <property type="protein sequence ID" value="NBI08264.1"/>
    <property type="molecule type" value="Genomic_DNA"/>
</dbReference>
<feature type="coiled-coil region" evidence="1">
    <location>
        <begin position="69"/>
        <end position="103"/>
    </location>
</feature>